<dbReference type="EMBL" id="VENO01000001">
    <property type="protein sequence ID" value="TNV69868.1"/>
    <property type="molecule type" value="Genomic_DNA"/>
</dbReference>
<protein>
    <submittedName>
        <fullName evidence="3">Pilus assembly protein</fullName>
    </submittedName>
</protein>
<feature type="transmembrane region" description="Helical" evidence="1">
    <location>
        <begin position="20"/>
        <end position="42"/>
    </location>
</feature>
<dbReference type="InterPro" id="IPR012495">
    <property type="entry name" value="TadE-like_dom"/>
</dbReference>
<evidence type="ECO:0000256" key="1">
    <source>
        <dbReference type="SAM" id="Phobius"/>
    </source>
</evidence>
<reference evidence="3 4" key="1">
    <citation type="submission" date="2019-06" db="EMBL/GenBank/DDBJ databases">
        <title>Description Trichococcus psychrophilus sp. nov., isolated from a cold spring, by genomic and phenotypic analyses.</title>
        <authorList>
            <person name="Zakharyuk A."/>
        </authorList>
    </citation>
    <scope>NUCLEOTIDE SEQUENCE [LARGE SCALE GENOMIC DNA]</scope>
    <source>
        <strain evidence="3 4">SKBG</strain>
    </source>
</reference>
<gene>
    <name evidence="3" type="ORF">FHK04_01110</name>
</gene>
<comment type="caution">
    <text evidence="3">The sequence shown here is derived from an EMBL/GenBank/DDBJ whole genome shotgun (WGS) entry which is preliminary data.</text>
</comment>
<keyword evidence="1" id="KW-1133">Transmembrane helix</keyword>
<keyword evidence="1" id="KW-0472">Membrane</keyword>
<feature type="domain" description="TadE-like" evidence="2">
    <location>
        <begin position="16"/>
        <end position="58"/>
    </location>
</feature>
<evidence type="ECO:0000313" key="3">
    <source>
        <dbReference type="EMBL" id="TNV69868.1"/>
    </source>
</evidence>
<accession>A0A5C5EAP4</accession>
<evidence type="ECO:0000259" key="2">
    <source>
        <dbReference type="Pfam" id="PF07811"/>
    </source>
</evidence>
<evidence type="ECO:0000313" key="4">
    <source>
        <dbReference type="Proteomes" id="UP000313395"/>
    </source>
</evidence>
<dbReference type="AlphaFoldDB" id="A0A5C5EAP4"/>
<keyword evidence="1" id="KW-0812">Transmembrane</keyword>
<name>A0A5C5EAP4_9LACT</name>
<organism evidence="3 4">
    <name type="scientific">Trichococcus shcherbakoviae subsp. psychrophilus</name>
    <dbReference type="NCBI Taxonomy" id="2585775"/>
    <lineage>
        <taxon>Bacteria</taxon>
        <taxon>Bacillati</taxon>
        <taxon>Bacillota</taxon>
        <taxon>Bacilli</taxon>
        <taxon>Lactobacillales</taxon>
        <taxon>Carnobacteriaceae</taxon>
        <taxon>Trichococcus</taxon>
    </lineage>
</organism>
<dbReference type="Proteomes" id="UP000313395">
    <property type="component" value="Unassembled WGS sequence"/>
</dbReference>
<keyword evidence="4" id="KW-1185">Reference proteome</keyword>
<sequence>MAFLRLLSKLRKNEKGQSLVEFALVLPILLLLVLGMLEYGWMLNAKISVTGAAREGARASSVVGKANSSQAYAKAFAAANAYMGVGTLAPGDVTVSVSADNVKVTIKYDKEPLVGLYIKDDMLITSSVTMRME</sequence>
<dbReference type="Pfam" id="PF07811">
    <property type="entry name" value="TadE"/>
    <property type="match status" value="1"/>
</dbReference>
<proteinExistence type="predicted"/>